<name>A0A5N4C0I4_CAMDR</name>
<organism evidence="1 2">
    <name type="scientific">Camelus dromedarius</name>
    <name type="common">Dromedary</name>
    <name type="synonym">Arabian camel</name>
    <dbReference type="NCBI Taxonomy" id="9838"/>
    <lineage>
        <taxon>Eukaryota</taxon>
        <taxon>Metazoa</taxon>
        <taxon>Chordata</taxon>
        <taxon>Craniata</taxon>
        <taxon>Vertebrata</taxon>
        <taxon>Euteleostomi</taxon>
        <taxon>Mammalia</taxon>
        <taxon>Eutheria</taxon>
        <taxon>Laurasiatheria</taxon>
        <taxon>Artiodactyla</taxon>
        <taxon>Tylopoda</taxon>
        <taxon>Camelidae</taxon>
        <taxon>Camelus</taxon>
    </lineage>
</organism>
<keyword evidence="2" id="KW-1185">Reference proteome</keyword>
<dbReference type="Proteomes" id="UP000299084">
    <property type="component" value="Unassembled WGS sequence"/>
</dbReference>
<comment type="caution">
    <text evidence="1">The sequence shown here is derived from an EMBL/GenBank/DDBJ whole genome shotgun (WGS) entry which is preliminary data.</text>
</comment>
<dbReference type="AlphaFoldDB" id="A0A5N4C0I4"/>
<evidence type="ECO:0000313" key="2">
    <source>
        <dbReference type="Proteomes" id="UP000299084"/>
    </source>
</evidence>
<gene>
    <name evidence="1" type="ORF">Cadr_000030981</name>
</gene>
<accession>A0A5N4C0I4</accession>
<dbReference type="EMBL" id="JWIN03000038">
    <property type="protein sequence ID" value="KAB1252372.1"/>
    <property type="molecule type" value="Genomic_DNA"/>
</dbReference>
<feature type="non-terminal residue" evidence="1">
    <location>
        <position position="1"/>
    </location>
</feature>
<evidence type="ECO:0000313" key="1">
    <source>
        <dbReference type="EMBL" id="KAB1252372.1"/>
    </source>
</evidence>
<proteinExistence type="predicted"/>
<sequence>RKLEPMNLNSSVMVCSWEQADQCQSLCSRWLGACMFPGMIFETCHLACLALDWEASQSESCIMECMFQIQSRDMFYSQRMLRIISCGFGRECNFSLHHEDLSCQRTGPSVQECAPPEA</sequence>
<protein>
    <submittedName>
        <fullName evidence="1">Uncharacterized protein</fullName>
    </submittedName>
</protein>
<reference evidence="1 2" key="1">
    <citation type="journal article" date="2019" name="Mol. Ecol. Resour.">
        <title>Improving Illumina assemblies with Hi-C and long reads: an example with the North African dromedary.</title>
        <authorList>
            <person name="Elbers J.P."/>
            <person name="Rogers M.F."/>
            <person name="Perelman P.L."/>
            <person name="Proskuryakova A.A."/>
            <person name="Serdyukova N.A."/>
            <person name="Johnson W.E."/>
            <person name="Horin P."/>
            <person name="Corander J."/>
            <person name="Murphy D."/>
            <person name="Burger P.A."/>
        </authorList>
    </citation>
    <scope>NUCLEOTIDE SEQUENCE [LARGE SCALE GENOMIC DNA]</scope>
    <source>
        <strain evidence="1">Drom800</strain>
        <tissue evidence="1">Blood</tissue>
    </source>
</reference>